<evidence type="ECO:0000256" key="5">
    <source>
        <dbReference type="ARBA" id="ARBA00023136"/>
    </source>
</evidence>
<feature type="transmembrane region" description="Helical" evidence="7">
    <location>
        <begin position="630"/>
        <end position="654"/>
    </location>
</feature>
<feature type="transmembrane region" description="Helical" evidence="7">
    <location>
        <begin position="701"/>
        <end position="721"/>
    </location>
</feature>
<feature type="transmembrane region" description="Helical" evidence="7">
    <location>
        <begin position="666"/>
        <end position="694"/>
    </location>
</feature>
<proteinExistence type="inferred from homology"/>
<dbReference type="InterPro" id="IPR002549">
    <property type="entry name" value="AI-2E-like"/>
</dbReference>
<dbReference type="PANTHER" id="PTHR21716">
    <property type="entry name" value="TRANSMEMBRANE PROTEIN"/>
    <property type="match status" value="1"/>
</dbReference>
<feature type="transmembrane region" description="Helical" evidence="7">
    <location>
        <begin position="47"/>
        <end position="65"/>
    </location>
</feature>
<feature type="transmembrane region" description="Helical" evidence="7">
    <location>
        <begin position="590"/>
        <end position="618"/>
    </location>
</feature>
<dbReference type="GO" id="GO:0016020">
    <property type="term" value="C:membrane"/>
    <property type="evidence" value="ECO:0007669"/>
    <property type="project" value="UniProtKB-SubCell"/>
</dbReference>
<dbReference type="Pfam" id="PF01594">
    <property type="entry name" value="AI-2E_transport"/>
    <property type="match status" value="1"/>
</dbReference>
<reference evidence="8" key="1">
    <citation type="submission" date="2021-02" db="EMBL/GenBank/DDBJ databases">
        <authorList>
            <person name="Dougan E. K."/>
            <person name="Rhodes N."/>
            <person name="Thang M."/>
            <person name="Chan C."/>
        </authorList>
    </citation>
    <scope>NUCLEOTIDE SEQUENCE</scope>
</reference>
<feature type="region of interest" description="Disordered" evidence="6">
    <location>
        <begin position="818"/>
        <end position="893"/>
    </location>
</feature>
<feature type="transmembrane region" description="Helical" evidence="7">
    <location>
        <begin position="234"/>
        <end position="253"/>
    </location>
</feature>
<feature type="compositionally biased region" description="Basic residues" evidence="6">
    <location>
        <begin position="884"/>
        <end position="893"/>
    </location>
</feature>
<dbReference type="Proteomes" id="UP000626109">
    <property type="component" value="Unassembled WGS sequence"/>
</dbReference>
<evidence type="ECO:0000256" key="7">
    <source>
        <dbReference type="SAM" id="Phobius"/>
    </source>
</evidence>
<dbReference type="PANTHER" id="PTHR21716:SF4">
    <property type="entry name" value="TRANSMEMBRANE PROTEIN 245"/>
    <property type="match status" value="1"/>
</dbReference>
<keyword evidence="3 7" id="KW-0812">Transmembrane</keyword>
<feature type="transmembrane region" description="Helical" evidence="7">
    <location>
        <begin position="733"/>
        <end position="761"/>
    </location>
</feature>
<comment type="similarity">
    <text evidence="2">Belongs to the autoinducer-2 exporter (AI-2E) (TC 2.A.86) family.</text>
</comment>
<protein>
    <recommendedName>
        <fullName evidence="10">Transmembrane protein</fullName>
    </recommendedName>
</protein>
<feature type="transmembrane region" description="Helical" evidence="7">
    <location>
        <begin position="322"/>
        <end position="344"/>
    </location>
</feature>
<evidence type="ECO:0000256" key="1">
    <source>
        <dbReference type="ARBA" id="ARBA00004141"/>
    </source>
</evidence>
<evidence type="ECO:0000256" key="3">
    <source>
        <dbReference type="ARBA" id="ARBA00022692"/>
    </source>
</evidence>
<keyword evidence="4 7" id="KW-1133">Transmembrane helix</keyword>
<evidence type="ECO:0000313" key="9">
    <source>
        <dbReference type="Proteomes" id="UP000626109"/>
    </source>
</evidence>
<gene>
    <name evidence="8" type="ORF">PGLA2088_LOCUS35353</name>
</gene>
<evidence type="ECO:0008006" key="10">
    <source>
        <dbReference type="Google" id="ProtNLM"/>
    </source>
</evidence>
<evidence type="ECO:0000256" key="4">
    <source>
        <dbReference type="ARBA" id="ARBA00022989"/>
    </source>
</evidence>
<name>A0A813KQG5_POLGL</name>
<sequence length="893" mass="98598">MQALRFPGSLEPNSKLEEYALQAFVFLVVYLIGSVVLTAFYYNAYVLQVYILALFWAVICSIPLFQVKMSLLRLLFQLKDWLWMDRFLVSELNSDGKLSLRPFSTWGSWVCPSSEDARQEELCRHEFSLPEGGMSVQDVQKKLANKEQLCAMISCAEGRRLEAIIPLGHWMGTFRPYESVSDFLTRDLTTFSDTLYSFIYFSILPLLKFSTETGSGPYFGLLLRLCALQFWHRYLGVDSLMAVVLWVGYFYVLTVGARLAFTMVMYLAAIALQRLPRQQHEKWSQRLQQLQSLMMQLGGDVAKRASKPFAVALGTCFENSDYIVSTLIMITSVLMAIQFLSFLLQSLRQEAFVIGGALYDLLQPSPVYQVAMAKVSNLAQVVGDMHARASAAAGEGSHVGLWYLGQFLVEHHFPAQYMDWLAKNLPDLGMLKYVLHDAWLEENFRVQDESPDSSSRDFEGSATADLRHAREEACSVAIAAGASCRLESTAALPLRCCLQNTTAVLHLLAQGNFSAASGLFAGAYAEVAANSWLLGSVSEDRSSAKQGGETEGHILNGALQGGTELARLALNLPVAFLQTLSTASSMLSQVLVFLTALFYLLAAKDSCLNVLAEILMVIDQKKVIFGISELVVRAVLISALKMSAFHALLTWLLYSWGQVPVVVVPTVLSALVALVPVVSPVWSVSVWAAVYLWAQNEKASAAAALVVNFAVWWQVPAVIYAEIPESNPWLTGLSVVLGIGHFGAAGVVLGPMLASVPLVCFNLMRLFNEDHAQDHSPKTPTYQRRKSVFTIYRHQGEDPDAEPKESSGSVASIGEAKEARFAQLPTLPRTPPRTAEVEVREDFAEEEVQRDSDSAEGTKPSCEAESMCSGPADLQPASTDQVQLRRRRRKVSS</sequence>
<dbReference type="AlphaFoldDB" id="A0A813KQG5"/>
<feature type="transmembrane region" description="Helical" evidence="7">
    <location>
        <begin position="21"/>
        <end position="41"/>
    </location>
</feature>
<keyword evidence="5 7" id="KW-0472">Membrane</keyword>
<evidence type="ECO:0000256" key="2">
    <source>
        <dbReference type="ARBA" id="ARBA00009773"/>
    </source>
</evidence>
<organism evidence="8 9">
    <name type="scientific">Polarella glacialis</name>
    <name type="common">Dinoflagellate</name>
    <dbReference type="NCBI Taxonomy" id="89957"/>
    <lineage>
        <taxon>Eukaryota</taxon>
        <taxon>Sar</taxon>
        <taxon>Alveolata</taxon>
        <taxon>Dinophyceae</taxon>
        <taxon>Suessiales</taxon>
        <taxon>Suessiaceae</taxon>
        <taxon>Polarella</taxon>
    </lineage>
</organism>
<feature type="compositionally biased region" description="Basic and acidic residues" evidence="6">
    <location>
        <begin position="835"/>
        <end position="853"/>
    </location>
</feature>
<evidence type="ECO:0000313" key="8">
    <source>
        <dbReference type="EMBL" id="CAE8709251.1"/>
    </source>
</evidence>
<evidence type="ECO:0000256" key="6">
    <source>
        <dbReference type="SAM" id="MobiDB-lite"/>
    </source>
</evidence>
<accession>A0A813KQG5</accession>
<comment type="subcellular location">
    <subcellularLocation>
        <location evidence="1">Membrane</location>
        <topology evidence="1">Multi-pass membrane protein</topology>
    </subcellularLocation>
</comment>
<dbReference type="EMBL" id="CAJNNW010031820">
    <property type="protein sequence ID" value="CAE8709251.1"/>
    <property type="molecule type" value="Genomic_DNA"/>
</dbReference>
<comment type="caution">
    <text evidence="8">The sequence shown here is derived from an EMBL/GenBank/DDBJ whole genome shotgun (WGS) entry which is preliminary data.</text>
</comment>